<evidence type="ECO:0000313" key="2">
    <source>
        <dbReference type="Proteomes" id="UP001603857"/>
    </source>
</evidence>
<comment type="caution">
    <text evidence="1">The sequence shown here is derived from an EMBL/GenBank/DDBJ whole genome shotgun (WGS) entry which is preliminary data.</text>
</comment>
<name>A0ABD1MD67_9FABA</name>
<protein>
    <submittedName>
        <fullName evidence="1">Uncharacterized protein</fullName>
    </submittedName>
</protein>
<gene>
    <name evidence="1" type="ORF">Fmac_014770</name>
</gene>
<proteinExistence type="predicted"/>
<keyword evidence="2" id="KW-1185">Reference proteome</keyword>
<dbReference type="AlphaFoldDB" id="A0ABD1MD67"/>
<dbReference type="EMBL" id="JBGMDY010000005">
    <property type="protein sequence ID" value="KAL2333557.1"/>
    <property type="molecule type" value="Genomic_DNA"/>
</dbReference>
<organism evidence="1 2">
    <name type="scientific">Flemingia macrophylla</name>
    <dbReference type="NCBI Taxonomy" id="520843"/>
    <lineage>
        <taxon>Eukaryota</taxon>
        <taxon>Viridiplantae</taxon>
        <taxon>Streptophyta</taxon>
        <taxon>Embryophyta</taxon>
        <taxon>Tracheophyta</taxon>
        <taxon>Spermatophyta</taxon>
        <taxon>Magnoliopsida</taxon>
        <taxon>eudicotyledons</taxon>
        <taxon>Gunneridae</taxon>
        <taxon>Pentapetalae</taxon>
        <taxon>rosids</taxon>
        <taxon>fabids</taxon>
        <taxon>Fabales</taxon>
        <taxon>Fabaceae</taxon>
        <taxon>Papilionoideae</taxon>
        <taxon>50 kb inversion clade</taxon>
        <taxon>NPAAA clade</taxon>
        <taxon>indigoferoid/millettioid clade</taxon>
        <taxon>Phaseoleae</taxon>
        <taxon>Flemingia</taxon>
    </lineage>
</organism>
<evidence type="ECO:0000313" key="1">
    <source>
        <dbReference type="EMBL" id="KAL2333557.1"/>
    </source>
</evidence>
<reference evidence="1 2" key="1">
    <citation type="submission" date="2024-08" db="EMBL/GenBank/DDBJ databases">
        <title>Insights into the chromosomal genome structure of Flemingia macrophylla.</title>
        <authorList>
            <person name="Ding Y."/>
            <person name="Zhao Y."/>
            <person name="Bi W."/>
            <person name="Wu M."/>
            <person name="Zhao G."/>
            <person name="Gong Y."/>
            <person name="Li W."/>
            <person name="Zhang P."/>
        </authorList>
    </citation>
    <scope>NUCLEOTIDE SEQUENCE [LARGE SCALE GENOMIC DNA]</scope>
    <source>
        <strain evidence="1">DYQJB</strain>
        <tissue evidence="1">Leaf</tissue>
    </source>
</reference>
<sequence>MTPKPSSNASSVSLNFDFGSSAPSRDAKAFDDLLASAGSDARRADSPFDFDFMYAGLSGRSSNSPPPPVYVDDIFDCVPSLKISSSKVKFDDVFAATSDGVGAAAFEDLLGGFGKEPKSSGGNRSDKDRKCGSDFDDLLVGFGNGSGNKYIYIYDVFVFGIGIVQ</sequence>
<dbReference type="Proteomes" id="UP001603857">
    <property type="component" value="Unassembled WGS sequence"/>
</dbReference>
<accession>A0ABD1MD67</accession>